<evidence type="ECO:0000313" key="1">
    <source>
        <dbReference type="EMBL" id="AFZ19105.1"/>
    </source>
</evidence>
<accession>K9WFE7</accession>
<dbReference type="KEGG" id="mic:Mic7113_3373"/>
<evidence type="ECO:0000313" key="2">
    <source>
        <dbReference type="Proteomes" id="UP000010471"/>
    </source>
</evidence>
<dbReference type="STRING" id="1173027.Mic7113_3373"/>
<dbReference type="HOGENOM" id="CLU_3365885_0_0_3"/>
<organism evidence="1 2">
    <name type="scientific">Allocoleopsis franciscana PCC 7113</name>
    <dbReference type="NCBI Taxonomy" id="1173027"/>
    <lineage>
        <taxon>Bacteria</taxon>
        <taxon>Bacillati</taxon>
        <taxon>Cyanobacteriota</taxon>
        <taxon>Cyanophyceae</taxon>
        <taxon>Coleofasciculales</taxon>
        <taxon>Coleofasciculaceae</taxon>
        <taxon>Allocoleopsis</taxon>
        <taxon>Allocoleopsis franciscana</taxon>
    </lineage>
</organism>
<reference evidence="1 2" key="1">
    <citation type="submission" date="2012-06" db="EMBL/GenBank/DDBJ databases">
        <title>Finished chromosome of genome of Microcoleus sp. PCC 7113.</title>
        <authorList>
            <consortium name="US DOE Joint Genome Institute"/>
            <person name="Gugger M."/>
            <person name="Coursin T."/>
            <person name="Rippka R."/>
            <person name="Tandeau De Marsac N."/>
            <person name="Huntemann M."/>
            <person name="Wei C.-L."/>
            <person name="Han J."/>
            <person name="Detter J.C."/>
            <person name="Han C."/>
            <person name="Tapia R."/>
            <person name="Chen A."/>
            <person name="Kyrpides N."/>
            <person name="Mavromatis K."/>
            <person name="Markowitz V."/>
            <person name="Szeto E."/>
            <person name="Ivanova N."/>
            <person name="Pagani I."/>
            <person name="Pati A."/>
            <person name="Goodwin L."/>
            <person name="Nordberg H.P."/>
            <person name="Cantor M.N."/>
            <person name="Hua S.X."/>
            <person name="Woyke T."/>
            <person name="Kerfeld C.A."/>
        </authorList>
    </citation>
    <scope>NUCLEOTIDE SEQUENCE [LARGE SCALE GENOMIC DNA]</scope>
    <source>
        <strain evidence="1 2">PCC 7113</strain>
    </source>
</reference>
<dbReference type="Proteomes" id="UP000010471">
    <property type="component" value="Chromosome"/>
</dbReference>
<keyword evidence="2" id="KW-1185">Reference proteome</keyword>
<gene>
    <name evidence="1" type="ORF">Mic7113_3373</name>
</gene>
<dbReference type="AlphaFoldDB" id="K9WFE7"/>
<dbReference type="EMBL" id="CP003630">
    <property type="protein sequence ID" value="AFZ19105.1"/>
    <property type="molecule type" value="Genomic_DNA"/>
</dbReference>
<sequence>MYCQVGTRPTLSTEQDAKTFNKVYLRTPRADGWTK</sequence>
<proteinExistence type="predicted"/>
<name>K9WFE7_9CYAN</name>
<protein>
    <submittedName>
        <fullName evidence="1">Uncharacterized protein</fullName>
    </submittedName>
</protein>